<proteinExistence type="predicted"/>
<keyword evidence="1" id="KW-0597">Phosphoprotein</keyword>
<dbReference type="InterPro" id="IPR011006">
    <property type="entry name" value="CheY-like_superfamily"/>
</dbReference>
<dbReference type="Pfam" id="PF00072">
    <property type="entry name" value="Response_reg"/>
    <property type="match status" value="1"/>
</dbReference>
<comment type="caution">
    <text evidence="3">The sequence shown here is derived from an EMBL/GenBank/DDBJ whole genome shotgun (WGS) entry which is preliminary data.</text>
</comment>
<reference evidence="3" key="1">
    <citation type="submission" date="2021-01" db="EMBL/GenBank/DDBJ databases">
        <title>Fulvivirga kasyanovii gen. nov., sp nov., a novel member of the phylum Bacteroidetes isolated from seawater in a mussel farm.</title>
        <authorList>
            <person name="Zhao L.-H."/>
            <person name="Wang Z.-J."/>
        </authorList>
    </citation>
    <scope>NUCLEOTIDE SEQUENCE</scope>
    <source>
        <strain evidence="3">2943</strain>
    </source>
</reference>
<dbReference type="PROSITE" id="PS50110">
    <property type="entry name" value="RESPONSE_REGULATORY"/>
    <property type="match status" value="1"/>
</dbReference>
<name>A0A937JZB4_9BACT</name>
<dbReference type="AlphaFoldDB" id="A0A937JZB4"/>
<dbReference type="Proteomes" id="UP000659388">
    <property type="component" value="Unassembled WGS sequence"/>
</dbReference>
<accession>A0A937JZB4</accession>
<dbReference type="EMBL" id="JAESIY010000005">
    <property type="protein sequence ID" value="MBL3656499.1"/>
    <property type="molecule type" value="Genomic_DNA"/>
</dbReference>
<evidence type="ECO:0000313" key="4">
    <source>
        <dbReference type="Proteomes" id="UP000659388"/>
    </source>
</evidence>
<keyword evidence="4" id="KW-1185">Reference proteome</keyword>
<evidence type="ECO:0000313" key="3">
    <source>
        <dbReference type="EMBL" id="MBL3656499.1"/>
    </source>
</evidence>
<sequence length="137" mass="15470">MNKLNYVIVEDNRDDLELILDGIKKVDTSYEVTVLRDGREAENFVDEVIGGKQDAPKVILLDLKLPMLSGLEILEKVKSSEVTKCIPVVIFTSSQAQSDITKAYELGANAFIVKPIDYNDFIKVIQNIGTFWLQYNE</sequence>
<dbReference type="InterPro" id="IPR001789">
    <property type="entry name" value="Sig_transdc_resp-reg_receiver"/>
</dbReference>
<dbReference type="SUPFAM" id="SSF52172">
    <property type="entry name" value="CheY-like"/>
    <property type="match status" value="1"/>
</dbReference>
<feature type="modified residue" description="4-aspartylphosphate" evidence="1">
    <location>
        <position position="62"/>
    </location>
</feature>
<dbReference type="PANTHER" id="PTHR44520">
    <property type="entry name" value="RESPONSE REGULATOR RCP1-RELATED"/>
    <property type="match status" value="1"/>
</dbReference>
<dbReference type="RefSeq" id="WP_202244292.1">
    <property type="nucleotide sequence ID" value="NZ_JAESIY010000005.1"/>
</dbReference>
<organism evidence="3 4">
    <name type="scientific">Fulvivirga sediminis</name>
    <dbReference type="NCBI Taxonomy" id="2803949"/>
    <lineage>
        <taxon>Bacteria</taxon>
        <taxon>Pseudomonadati</taxon>
        <taxon>Bacteroidota</taxon>
        <taxon>Cytophagia</taxon>
        <taxon>Cytophagales</taxon>
        <taxon>Fulvivirgaceae</taxon>
        <taxon>Fulvivirga</taxon>
    </lineage>
</organism>
<dbReference type="Gene3D" id="3.40.50.2300">
    <property type="match status" value="1"/>
</dbReference>
<feature type="domain" description="Response regulatory" evidence="2">
    <location>
        <begin position="5"/>
        <end position="129"/>
    </location>
</feature>
<gene>
    <name evidence="3" type="ORF">JL102_10180</name>
</gene>
<protein>
    <submittedName>
        <fullName evidence="3">Response regulator</fullName>
    </submittedName>
</protein>
<evidence type="ECO:0000259" key="2">
    <source>
        <dbReference type="PROSITE" id="PS50110"/>
    </source>
</evidence>
<dbReference type="CDD" id="cd17557">
    <property type="entry name" value="REC_Rcp-like"/>
    <property type="match status" value="1"/>
</dbReference>
<dbReference type="InterPro" id="IPR052893">
    <property type="entry name" value="TCS_response_regulator"/>
</dbReference>
<dbReference type="GO" id="GO:0000160">
    <property type="term" value="P:phosphorelay signal transduction system"/>
    <property type="evidence" value="ECO:0007669"/>
    <property type="project" value="InterPro"/>
</dbReference>
<evidence type="ECO:0000256" key="1">
    <source>
        <dbReference type="PROSITE-ProRule" id="PRU00169"/>
    </source>
</evidence>
<dbReference type="SMART" id="SM00448">
    <property type="entry name" value="REC"/>
    <property type="match status" value="1"/>
</dbReference>